<dbReference type="Gene3D" id="3.40.50.1360">
    <property type="match status" value="1"/>
</dbReference>
<reference evidence="3" key="1">
    <citation type="submission" date="2017-01" db="EMBL/GenBank/DDBJ databases">
        <authorList>
            <person name="Brunel B."/>
        </authorList>
    </citation>
    <scope>NUCLEOTIDE SEQUENCE [LARGE SCALE GENOMIC DNA]</scope>
</reference>
<keyword evidence="3" id="KW-1185">Reference proteome</keyword>
<evidence type="ECO:0000313" key="2">
    <source>
        <dbReference type="EMBL" id="SIT53783.1"/>
    </source>
</evidence>
<gene>
    <name evidence="2" type="ORF">BQ8794_130267</name>
</gene>
<dbReference type="AlphaFoldDB" id="A0A1R3V1L6"/>
<evidence type="ECO:0000313" key="3">
    <source>
        <dbReference type="Proteomes" id="UP000188388"/>
    </source>
</evidence>
<feature type="domain" description="Sugar-binding" evidence="1">
    <location>
        <begin position="41"/>
        <end position="95"/>
    </location>
</feature>
<name>A0A1R3V1L6_9HYPH</name>
<accession>A0A1R3V1L6</accession>
<evidence type="ECO:0000259" key="1">
    <source>
        <dbReference type="Pfam" id="PF04198"/>
    </source>
</evidence>
<protein>
    <recommendedName>
        <fullName evidence="1">Sugar-binding domain-containing protein</fullName>
    </recommendedName>
</protein>
<organism evidence="2 3">
    <name type="scientific">Mesorhizobium prunaredense</name>
    <dbReference type="NCBI Taxonomy" id="1631249"/>
    <lineage>
        <taxon>Bacteria</taxon>
        <taxon>Pseudomonadati</taxon>
        <taxon>Pseudomonadota</taxon>
        <taxon>Alphaproteobacteria</taxon>
        <taxon>Hyphomicrobiales</taxon>
        <taxon>Phyllobacteriaceae</taxon>
        <taxon>Mesorhizobium</taxon>
    </lineage>
</organism>
<dbReference type="Proteomes" id="UP000188388">
    <property type="component" value="Unassembled WGS sequence"/>
</dbReference>
<dbReference type="SUPFAM" id="SSF100950">
    <property type="entry name" value="NagB/RpiA/CoA transferase-like"/>
    <property type="match status" value="1"/>
</dbReference>
<dbReference type="EMBL" id="FTPD01000005">
    <property type="protein sequence ID" value="SIT53783.1"/>
    <property type="molecule type" value="Genomic_DNA"/>
</dbReference>
<dbReference type="Pfam" id="PF04198">
    <property type="entry name" value="Sugar-bind"/>
    <property type="match status" value="1"/>
</dbReference>
<dbReference type="InterPro" id="IPR037171">
    <property type="entry name" value="NagB/RpiA_transferase-like"/>
</dbReference>
<proteinExistence type="predicted"/>
<dbReference type="InterPro" id="IPR007324">
    <property type="entry name" value="Sugar-bd_dom_put"/>
</dbReference>
<sequence length="97" mass="10205">MVAQFFVPVSCPANSAFFRLSSIGRAAIPMPTASLSTTLSTGQVLSPELDDYRNIPCRIIASGGTHKRAILVAVARAGLATVVVTDADSAKAMLERR</sequence>
<dbReference type="GO" id="GO:0030246">
    <property type="term" value="F:carbohydrate binding"/>
    <property type="evidence" value="ECO:0007669"/>
    <property type="project" value="InterPro"/>
</dbReference>